<dbReference type="AlphaFoldDB" id="A0A1Y3B9E0"/>
<proteinExistence type="predicted"/>
<evidence type="ECO:0000313" key="2">
    <source>
        <dbReference type="Proteomes" id="UP000194236"/>
    </source>
</evidence>
<evidence type="ECO:0000313" key="1">
    <source>
        <dbReference type="EMBL" id="OTF77479.1"/>
    </source>
</evidence>
<name>A0A1Y3B9E0_EURMA</name>
<dbReference type="EMBL" id="MUJZ01032343">
    <property type="protein sequence ID" value="OTF77479.1"/>
    <property type="molecule type" value="Genomic_DNA"/>
</dbReference>
<comment type="caution">
    <text evidence="1">The sequence shown here is derived from an EMBL/GenBank/DDBJ whole genome shotgun (WGS) entry which is preliminary data.</text>
</comment>
<accession>A0A1Y3B9E0</accession>
<gene>
    <name evidence="1" type="ORF">BLA29_009689</name>
</gene>
<keyword evidence="2" id="KW-1185">Reference proteome</keyword>
<sequence length="61" mass="7099">MSGMQFSKKRAKNHSNVNMMVVKDVLQIARIVKNIRMYIQAINHIIVVIKAIHIQVHYVNI</sequence>
<protein>
    <submittedName>
        <fullName evidence="1">Uncharacterized protein</fullName>
    </submittedName>
</protein>
<organism evidence="1 2">
    <name type="scientific">Euroglyphus maynei</name>
    <name type="common">Mayne's house dust mite</name>
    <dbReference type="NCBI Taxonomy" id="6958"/>
    <lineage>
        <taxon>Eukaryota</taxon>
        <taxon>Metazoa</taxon>
        <taxon>Ecdysozoa</taxon>
        <taxon>Arthropoda</taxon>
        <taxon>Chelicerata</taxon>
        <taxon>Arachnida</taxon>
        <taxon>Acari</taxon>
        <taxon>Acariformes</taxon>
        <taxon>Sarcoptiformes</taxon>
        <taxon>Astigmata</taxon>
        <taxon>Psoroptidia</taxon>
        <taxon>Analgoidea</taxon>
        <taxon>Pyroglyphidae</taxon>
        <taxon>Pyroglyphinae</taxon>
        <taxon>Euroglyphus</taxon>
    </lineage>
</organism>
<dbReference type="Proteomes" id="UP000194236">
    <property type="component" value="Unassembled WGS sequence"/>
</dbReference>
<reference evidence="1 2" key="1">
    <citation type="submission" date="2017-03" db="EMBL/GenBank/DDBJ databases">
        <title>Genome Survey of Euroglyphus maynei.</title>
        <authorList>
            <person name="Arlian L.G."/>
            <person name="Morgan M.S."/>
            <person name="Rider S.D."/>
        </authorList>
    </citation>
    <scope>NUCLEOTIDE SEQUENCE [LARGE SCALE GENOMIC DNA]</scope>
    <source>
        <strain evidence="1">Arlian Lab</strain>
        <tissue evidence="1">Whole body</tissue>
    </source>
</reference>